<dbReference type="GO" id="GO:0005886">
    <property type="term" value="C:plasma membrane"/>
    <property type="evidence" value="ECO:0007669"/>
    <property type="project" value="UniProtKB-SubCell"/>
</dbReference>
<feature type="transmembrane region" description="Helical" evidence="8">
    <location>
        <begin position="178"/>
        <end position="201"/>
    </location>
</feature>
<dbReference type="Pfam" id="PF13231">
    <property type="entry name" value="PMT_2"/>
    <property type="match status" value="1"/>
</dbReference>
<name>A0A8G0ZZZ0_9RHOB</name>
<feature type="transmembrane region" description="Helical" evidence="8">
    <location>
        <begin position="273"/>
        <end position="294"/>
    </location>
</feature>
<comment type="subcellular location">
    <subcellularLocation>
        <location evidence="1">Cell membrane</location>
        <topology evidence="1">Multi-pass membrane protein</topology>
    </subcellularLocation>
</comment>
<dbReference type="RefSeq" id="WP_220664204.1">
    <property type="nucleotide sequence ID" value="NZ_CP069370.1"/>
</dbReference>
<dbReference type="PANTHER" id="PTHR33908:SF3">
    <property type="entry name" value="UNDECAPRENYL PHOSPHATE-ALPHA-4-AMINO-4-DEOXY-L-ARABINOSE ARABINOSYL TRANSFERASE"/>
    <property type="match status" value="1"/>
</dbReference>
<evidence type="ECO:0000256" key="7">
    <source>
        <dbReference type="ARBA" id="ARBA00023136"/>
    </source>
</evidence>
<feature type="transmembrane region" description="Helical" evidence="8">
    <location>
        <begin position="104"/>
        <end position="121"/>
    </location>
</feature>
<dbReference type="InterPro" id="IPR038731">
    <property type="entry name" value="RgtA/B/C-like"/>
</dbReference>
<feature type="transmembrane region" description="Helical" evidence="8">
    <location>
        <begin position="306"/>
        <end position="324"/>
    </location>
</feature>
<evidence type="ECO:0000256" key="8">
    <source>
        <dbReference type="SAM" id="Phobius"/>
    </source>
</evidence>
<feature type="transmembrane region" description="Helical" evidence="8">
    <location>
        <begin position="414"/>
        <end position="434"/>
    </location>
</feature>
<feature type="transmembrane region" description="Helical" evidence="8">
    <location>
        <begin position="354"/>
        <end position="376"/>
    </location>
</feature>
<gene>
    <name evidence="10" type="ORF">JO391_08965</name>
</gene>
<evidence type="ECO:0000313" key="11">
    <source>
        <dbReference type="Proteomes" id="UP000826300"/>
    </source>
</evidence>
<evidence type="ECO:0000313" key="10">
    <source>
        <dbReference type="EMBL" id="QYZ71604.1"/>
    </source>
</evidence>
<dbReference type="PANTHER" id="PTHR33908">
    <property type="entry name" value="MANNOSYLTRANSFERASE YKCB-RELATED"/>
    <property type="match status" value="1"/>
</dbReference>
<evidence type="ECO:0000256" key="3">
    <source>
        <dbReference type="ARBA" id="ARBA00022676"/>
    </source>
</evidence>
<feature type="transmembrane region" description="Helical" evidence="8">
    <location>
        <begin position="388"/>
        <end position="408"/>
    </location>
</feature>
<dbReference type="AlphaFoldDB" id="A0A8G0ZZZ0"/>
<keyword evidence="11" id="KW-1185">Reference proteome</keyword>
<proteinExistence type="predicted"/>
<sequence>MHMPSDSRPSAPPVISSTPSTSLAIVIAAMLLLLAIPALRPFLPVDETRYLSVAWEMRLSGDPFHLTMNGAPYSHKPPLLFWLINLIWSFTGPSAYAARLVGPLAAIAVIGLTGLLAHRIAPADRGLPLAAMAVLAGTTGFLLYGGATMFDALLTIWVLLGIGAIWRVGQGQRGAGPWLVLGLAFGFGVLTKGPVIFLHLIPVLLTVRLWGVTPPTLRDAIRGLAVALGIGLLLVAIWLVPLVLGADASFLRELLWDQSADRMAGNMGHGRPVWYLAAVLPALIFPFGWSFAIWRGIPAAVRADGAGRMLAIWAVSAFVLFSLIGGKQLHYLLPELPAFAILAGRALPAGQRSIVLAFLLPLIFALVALAASFGLVPVKGMEGAIGPLWVLLLGTLAFLALAAAAFRLPLPTGHAIAGIGTALVATLILSASGIGDRLDPTPMGERLKSAEAGGLAIWKGDYQAEFNYAGRLTAPLAVFTDPAPLASWLAAHPEGTVIAPILAPPADVEPASVLPFEDRLWGFWPAPTLISPGSAPAD</sequence>
<feature type="transmembrane region" description="Helical" evidence="8">
    <location>
        <begin position="221"/>
        <end position="244"/>
    </location>
</feature>
<evidence type="ECO:0000256" key="4">
    <source>
        <dbReference type="ARBA" id="ARBA00022679"/>
    </source>
</evidence>
<organism evidence="10 11">
    <name type="scientific">Neotabrizicola shimadae</name>
    <dbReference type="NCBI Taxonomy" id="2807096"/>
    <lineage>
        <taxon>Bacteria</taxon>
        <taxon>Pseudomonadati</taxon>
        <taxon>Pseudomonadota</taxon>
        <taxon>Alphaproteobacteria</taxon>
        <taxon>Rhodobacterales</taxon>
        <taxon>Paracoccaceae</taxon>
        <taxon>Neotabrizicola</taxon>
    </lineage>
</organism>
<protein>
    <submittedName>
        <fullName evidence="10">Glycosyltransferase family 39 protein</fullName>
    </submittedName>
</protein>
<dbReference type="InterPro" id="IPR050297">
    <property type="entry name" value="LipidA_mod_glycosyltrf_83"/>
</dbReference>
<feature type="transmembrane region" description="Helical" evidence="8">
    <location>
        <begin position="21"/>
        <end position="43"/>
    </location>
</feature>
<feature type="transmembrane region" description="Helical" evidence="8">
    <location>
        <begin position="141"/>
        <end position="166"/>
    </location>
</feature>
<dbReference type="Proteomes" id="UP000826300">
    <property type="component" value="Chromosome"/>
</dbReference>
<evidence type="ECO:0000256" key="1">
    <source>
        <dbReference type="ARBA" id="ARBA00004651"/>
    </source>
</evidence>
<keyword evidence="2" id="KW-1003">Cell membrane</keyword>
<dbReference type="GO" id="GO:0010041">
    <property type="term" value="P:response to iron(III) ion"/>
    <property type="evidence" value="ECO:0007669"/>
    <property type="project" value="TreeGrafter"/>
</dbReference>
<dbReference type="GO" id="GO:0016763">
    <property type="term" value="F:pentosyltransferase activity"/>
    <property type="evidence" value="ECO:0007669"/>
    <property type="project" value="TreeGrafter"/>
</dbReference>
<dbReference type="GO" id="GO:0009103">
    <property type="term" value="P:lipopolysaccharide biosynthetic process"/>
    <property type="evidence" value="ECO:0007669"/>
    <property type="project" value="TreeGrafter"/>
</dbReference>
<keyword evidence="5 8" id="KW-0812">Transmembrane</keyword>
<dbReference type="KEGG" id="nsm:JO391_08965"/>
<keyword evidence="6 8" id="KW-1133">Transmembrane helix</keyword>
<keyword evidence="4" id="KW-0808">Transferase</keyword>
<reference evidence="10" key="1">
    <citation type="submission" date="2021-02" db="EMBL/GenBank/DDBJ databases">
        <title>Rhodobacter shimadae sp. nov., an aerobic anoxygenic phototrophic bacterium isolated from a hot spring.</title>
        <authorList>
            <person name="Muramatsu S."/>
            <person name="Haruta S."/>
            <person name="Hirose S."/>
            <person name="Hanada S."/>
        </authorList>
    </citation>
    <scope>NUCLEOTIDE SEQUENCE</scope>
    <source>
        <strain evidence="10">N10</strain>
    </source>
</reference>
<dbReference type="EMBL" id="CP069370">
    <property type="protein sequence ID" value="QYZ71604.1"/>
    <property type="molecule type" value="Genomic_DNA"/>
</dbReference>
<keyword evidence="7 8" id="KW-0472">Membrane</keyword>
<accession>A0A8G0ZZZ0</accession>
<evidence type="ECO:0000256" key="6">
    <source>
        <dbReference type="ARBA" id="ARBA00022989"/>
    </source>
</evidence>
<keyword evidence="3" id="KW-0328">Glycosyltransferase</keyword>
<evidence type="ECO:0000259" key="9">
    <source>
        <dbReference type="Pfam" id="PF13231"/>
    </source>
</evidence>
<feature type="domain" description="Glycosyltransferase RgtA/B/C/D-like" evidence="9">
    <location>
        <begin position="75"/>
        <end position="238"/>
    </location>
</feature>
<evidence type="ECO:0000256" key="2">
    <source>
        <dbReference type="ARBA" id="ARBA00022475"/>
    </source>
</evidence>
<evidence type="ECO:0000256" key="5">
    <source>
        <dbReference type="ARBA" id="ARBA00022692"/>
    </source>
</evidence>